<dbReference type="PROSITE" id="PS00060">
    <property type="entry name" value="ADH_IRON_2"/>
    <property type="match status" value="1"/>
</dbReference>
<protein>
    <submittedName>
        <fullName evidence="6">Iron-containing alcohol dehydrogenase</fullName>
    </submittedName>
</protein>
<evidence type="ECO:0000313" key="6">
    <source>
        <dbReference type="EMBL" id="HIR69927.1"/>
    </source>
</evidence>
<keyword evidence="3" id="KW-0520">NAD</keyword>
<dbReference type="Pfam" id="PF25137">
    <property type="entry name" value="ADH_Fe_C"/>
    <property type="match status" value="1"/>
</dbReference>
<dbReference type="GO" id="GO:0046872">
    <property type="term" value="F:metal ion binding"/>
    <property type="evidence" value="ECO:0007669"/>
    <property type="project" value="InterPro"/>
</dbReference>
<dbReference type="FunFam" id="3.40.50.1970:FF:000003">
    <property type="entry name" value="Alcohol dehydrogenase, iron-containing"/>
    <property type="match status" value="1"/>
</dbReference>
<dbReference type="InterPro" id="IPR018211">
    <property type="entry name" value="ADH_Fe_CS"/>
</dbReference>
<reference evidence="6" key="1">
    <citation type="submission" date="2020-10" db="EMBL/GenBank/DDBJ databases">
        <authorList>
            <person name="Gilroy R."/>
        </authorList>
    </citation>
    <scope>NUCLEOTIDE SEQUENCE</scope>
    <source>
        <strain evidence="6">ChiSjej5B23-6657</strain>
    </source>
</reference>
<dbReference type="CDD" id="cd08189">
    <property type="entry name" value="Fe-ADH-like"/>
    <property type="match status" value="1"/>
</dbReference>
<dbReference type="Pfam" id="PF00465">
    <property type="entry name" value="Fe-ADH"/>
    <property type="match status" value="1"/>
</dbReference>
<feature type="domain" description="Alcohol dehydrogenase iron-type/glycerol dehydrogenase GldA" evidence="4">
    <location>
        <begin position="34"/>
        <end position="193"/>
    </location>
</feature>
<dbReference type="GO" id="GO:0004022">
    <property type="term" value="F:alcohol dehydrogenase (NAD+) activity"/>
    <property type="evidence" value="ECO:0007669"/>
    <property type="project" value="TreeGrafter"/>
</dbReference>
<dbReference type="PANTHER" id="PTHR11496">
    <property type="entry name" value="ALCOHOL DEHYDROGENASE"/>
    <property type="match status" value="1"/>
</dbReference>
<dbReference type="EMBL" id="DVHM01000027">
    <property type="protein sequence ID" value="HIR69927.1"/>
    <property type="molecule type" value="Genomic_DNA"/>
</dbReference>
<name>A0A9D1E819_9FIRM</name>
<dbReference type="InterPro" id="IPR056798">
    <property type="entry name" value="ADH_Fe_C"/>
</dbReference>
<dbReference type="Gene3D" id="1.20.1090.10">
    <property type="entry name" value="Dehydroquinate synthase-like - alpha domain"/>
    <property type="match status" value="1"/>
</dbReference>
<evidence type="ECO:0000256" key="3">
    <source>
        <dbReference type="ARBA" id="ARBA00023027"/>
    </source>
</evidence>
<evidence type="ECO:0000313" key="7">
    <source>
        <dbReference type="Proteomes" id="UP000823912"/>
    </source>
</evidence>
<comment type="similarity">
    <text evidence="1">Belongs to the iron-containing alcohol dehydrogenase family.</text>
</comment>
<feature type="domain" description="Fe-containing alcohol dehydrogenase-like C-terminal" evidence="5">
    <location>
        <begin position="205"/>
        <end position="395"/>
    </location>
</feature>
<dbReference type="Proteomes" id="UP000823912">
    <property type="component" value="Unassembled WGS sequence"/>
</dbReference>
<dbReference type="InterPro" id="IPR001670">
    <property type="entry name" value="ADH_Fe/GldA"/>
</dbReference>
<dbReference type="InterPro" id="IPR039697">
    <property type="entry name" value="Alcohol_dehydrogenase_Fe"/>
</dbReference>
<evidence type="ECO:0000256" key="1">
    <source>
        <dbReference type="ARBA" id="ARBA00007358"/>
    </source>
</evidence>
<dbReference type="PANTHER" id="PTHR11496:SF102">
    <property type="entry name" value="ALCOHOL DEHYDROGENASE 4"/>
    <property type="match status" value="1"/>
</dbReference>
<accession>A0A9D1E819</accession>
<dbReference type="Gene3D" id="3.40.50.1970">
    <property type="match status" value="1"/>
</dbReference>
<gene>
    <name evidence="6" type="ORF">IAA55_01450</name>
</gene>
<comment type="caution">
    <text evidence="6">The sequence shown here is derived from an EMBL/GenBank/DDBJ whole genome shotgun (WGS) entry which is preliminary data.</text>
</comment>
<proteinExistence type="inferred from homology"/>
<evidence type="ECO:0000256" key="2">
    <source>
        <dbReference type="ARBA" id="ARBA00023002"/>
    </source>
</evidence>
<dbReference type="SUPFAM" id="SSF56796">
    <property type="entry name" value="Dehydroquinate synthase-like"/>
    <property type="match status" value="1"/>
</dbReference>
<sequence length="409" mass="45344">MNPLKKLYCRAFQTVFRIALPILPYRNPVILHSMAEIPGALNAKRLHRPLLVTDKSIRELGLTRDLERVLKEHQISCAIYDGTRPNPTTDMVMEALRIYRENRCDSIIAFGGGSPMDCAKAVGACVARPGKELSQMAGLLKVARKIPTLIAVPTTAGTGSETTLAAVIVDSETRHKYVINDFALIPPYAVLDPAVTHSLPASVAAETGIDALTHAVEAYIGRSTTAKTRSDARRAVKLIFENLENACAHRSRRAEKNMLVAAHLAGRAFTRSYVGYVHAVSHSLSGLYDLPHGRTNATLLPLVLEMYGPAVYGKLAELAECAGIGDEDESDEELAERFIDAVFRMNHTLGIPENIPQIREEDLDTLAAYADREANPLYPVPVLWDKEQLKEIYRKVRDFTWNEQMPRDY</sequence>
<dbReference type="PROSITE" id="PS00913">
    <property type="entry name" value="ADH_IRON_1"/>
    <property type="match status" value="1"/>
</dbReference>
<dbReference type="AlphaFoldDB" id="A0A9D1E819"/>
<evidence type="ECO:0000259" key="5">
    <source>
        <dbReference type="Pfam" id="PF25137"/>
    </source>
</evidence>
<keyword evidence="2" id="KW-0560">Oxidoreductase</keyword>
<evidence type="ECO:0000259" key="4">
    <source>
        <dbReference type="Pfam" id="PF00465"/>
    </source>
</evidence>
<organism evidence="6 7">
    <name type="scientific">Candidatus Pullilachnospira gallistercoris</name>
    <dbReference type="NCBI Taxonomy" id="2840911"/>
    <lineage>
        <taxon>Bacteria</taxon>
        <taxon>Bacillati</taxon>
        <taxon>Bacillota</taxon>
        <taxon>Clostridia</taxon>
        <taxon>Lachnospirales</taxon>
        <taxon>Lachnospiraceae</taxon>
        <taxon>Lachnospiraceae incertae sedis</taxon>
        <taxon>Candidatus Pullilachnospira</taxon>
    </lineage>
</organism>
<reference evidence="6" key="2">
    <citation type="journal article" date="2021" name="PeerJ">
        <title>Extensive microbial diversity within the chicken gut microbiome revealed by metagenomics and culture.</title>
        <authorList>
            <person name="Gilroy R."/>
            <person name="Ravi A."/>
            <person name="Getino M."/>
            <person name="Pursley I."/>
            <person name="Horton D.L."/>
            <person name="Alikhan N.F."/>
            <person name="Baker D."/>
            <person name="Gharbi K."/>
            <person name="Hall N."/>
            <person name="Watson M."/>
            <person name="Adriaenssens E.M."/>
            <person name="Foster-Nyarko E."/>
            <person name="Jarju S."/>
            <person name="Secka A."/>
            <person name="Antonio M."/>
            <person name="Oren A."/>
            <person name="Chaudhuri R.R."/>
            <person name="La Ragione R."/>
            <person name="Hildebrand F."/>
            <person name="Pallen M.J."/>
        </authorList>
    </citation>
    <scope>NUCLEOTIDE SEQUENCE</scope>
    <source>
        <strain evidence="6">ChiSjej5B23-6657</strain>
    </source>
</reference>